<protein>
    <recommendedName>
        <fullName evidence="3 16">NADH-ubiquinone oxidoreductase chain 5</fullName>
        <ecNumber evidence="2 16">7.1.1.2</ecNumber>
    </recommendedName>
</protein>
<dbReference type="GO" id="GO:0015990">
    <property type="term" value="P:electron transport coupled proton transport"/>
    <property type="evidence" value="ECO:0007669"/>
    <property type="project" value="TreeGrafter"/>
</dbReference>
<dbReference type="PANTHER" id="PTHR42829">
    <property type="entry name" value="NADH-UBIQUINONE OXIDOREDUCTASE CHAIN 5"/>
    <property type="match status" value="1"/>
</dbReference>
<feature type="transmembrane region" description="Helical" evidence="16">
    <location>
        <begin position="46"/>
        <end position="71"/>
    </location>
</feature>
<feature type="transmembrane region" description="Helical" evidence="16">
    <location>
        <begin position="236"/>
        <end position="260"/>
    </location>
</feature>
<keyword evidence="7" id="KW-0999">Mitochondrion inner membrane</keyword>
<comment type="similarity">
    <text evidence="16">Belongs to the complex I subunit 5 family.</text>
</comment>
<dbReference type="GO" id="GO:0005743">
    <property type="term" value="C:mitochondrial inner membrane"/>
    <property type="evidence" value="ECO:0007669"/>
    <property type="project" value="UniProtKB-SubCell"/>
</dbReference>
<dbReference type="PRINTS" id="PR01434">
    <property type="entry name" value="NADHDHGNASE5"/>
</dbReference>
<keyword evidence="6 16" id="KW-0812">Transmembrane</keyword>
<keyword evidence="9" id="KW-0249">Electron transport</keyword>
<accession>A0A0U2XNI1</accession>
<feature type="transmembrane region" description="Helical" evidence="16">
    <location>
        <begin position="135"/>
        <end position="157"/>
    </location>
</feature>
<feature type="transmembrane region" description="Helical" evidence="16">
    <location>
        <begin position="376"/>
        <end position="399"/>
    </location>
</feature>
<geneLocation type="mitochondrion" evidence="20"/>
<dbReference type="EMBL" id="KT989324">
    <property type="protein sequence ID" value="ALS46250.1"/>
    <property type="molecule type" value="Genomic_DNA"/>
</dbReference>
<dbReference type="GO" id="GO:0042773">
    <property type="term" value="P:ATP synthesis coupled electron transport"/>
    <property type="evidence" value="ECO:0007669"/>
    <property type="project" value="InterPro"/>
</dbReference>
<evidence type="ECO:0000256" key="15">
    <source>
        <dbReference type="ARBA" id="ARBA00049551"/>
    </source>
</evidence>
<proteinExistence type="inferred from homology"/>
<comment type="catalytic activity">
    <reaction evidence="15 16">
        <text>a ubiquinone + NADH + 5 H(+)(in) = a ubiquinol + NAD(+) + 4 H(+)(out)</text>
        <dbReference type="Rhea" id="RHEA:29091"/>
        <dbReference type="Rhea" id="RHEA-COMP:9565"/>
        <dbReference type="Rhea" id="RHEA-COMP:9566"/>
        <dbReference type="ChEBI" id="CHEBI:15378"/>
        <dbReference type="ChEBI" id="CHEBI:16389"/>
        <dbReference type="ChEBI" id="CHEBI:17976"/>
        <dbReference type="ChEBI" id="CHEBI:57540"/>
        <dbReference type="ChEBI" id="CHEBI:57945"/>
        <dbReference type="EC" id="7.1.1.2"/>
    </reaction>
</comment>
<keyword evidence="5" id="KW-0679">Respiratory chain</keyword>
<evidence type="ECO:0000256" key="12">
    <source>
        <dbReference type="ARBA" id="ARBA00023075"/>
    </source>
</evidence>
<evidence type="ECO:0000259" key="18">
    <source>
        <dbReference type="Pfam" id="PF00662"/>
    </source>
</evidence>
<dbReference type="InterPro" id="IPR010934">
    <property type="entry name" value="NADH_DH_su5_C"/>
</dbReference>
<feature type="transmembrane region" description="Helical" evidence="16">
    <location>
        <begin position="209"/>
        <end position="230"/>
    </location>
</feature>
<dbReference type="InterPro" id="IPR001516">
    <property type="entry name" value="Proton_antipo_N"/>
</dbReference>
<sequence>MKTSILWSHVMWTLSIIMFTWSMLLTMNLKTMIMEWDILSMGTSNISLPIIMDPMGTMFSAVVLFISANVIHFSDYYMQDELFIKRFTHLVLFFILSMNMLIFLPHLMALLLGWDGLGITSFILVIYYQNPKSLAAGMITALTNRIGDVMLLLTIGWSLNQGHWLITNMWNSNFSMAMCTTITLAAMTKSAQMPFSSWLPAAMAAPTPVSALVHSSTLVTAGVFLTIRFYPMLSKFFLFNTSLLMISTLTMFMAGMSALVETDLKKIIALSTLSQLGVMMASISLNLPNLAFFHLITHAMFKALLFICAGSLIHLHHHSQDLRSMGNTTNQMPLTMACLLTANMALCGLPFMAGFYSKDMIIEMCLFNQSNTTIVIMLILATLMTAAYSSRLMSTALVSNNMSLPIQYSSDNTLANTTPMLILSVGAICSGSLMNWLFISPLKEPLLSSEMKLIPLMVTILGATSMFNKSTSKAPTPNNSMFSHMNALMWFLVPLSSQALLKLPMSVCLKSMYTLDQGWTELSSAQGIHSTSSNMAKSLQTTQIPLMTIHLSLMVMFILFTIM</sequence>
<reference evidence="20" key="1">
    <citation type="journal article" date="2015" name="Genome Biol. Evol.">
        <title>The Utility of Genome Skimming for Phylogenomic Analyses as Demonstrated for Glycerid Relationships (Annelida, Glyceridae).</title>
        <authorList>
            <person name="Richter S."/>
            <person name="Schwarz F."/>
            <person name="Hering L."/>
            <person name="Boggemann M."/>
            <person name="Bleidorn C."/>
        </authorList>
    </citation>
    <scope>NUCLEOTIDE SEQUENCE</scope>
    <source>
        <strain evidence="20">FS15</strain>
        <tissue evidence="20">Body wall</tissue>
    </source>
</reference>
<evidence type="ECO:0000259" key="19">
    <source>
        <dbReference type="Pfam" id="PF06455"/>
    </source>
</evidence>
<feature type="transmembrane region" description="Helical" evidence="16">
    <location>
        <begin position="544"/>
        <end position="562"/>
    </location>
</feature>
<evidence type="ECO:0000256" key="13">
    <source>
        <dbReference type="ARBA" id="ARBA00023128"/>
    </source>
</evidence>
<feature type="transmembrane region" description="Helical" evidence="16">
    <location>
        <begin position="487"/>
        <end position="505"/>
    </location>
</feature>
<keyword evidence="12 16" id="KW-0830">Ubiquinone</keyword>
<organism evidence="20">
    <name type="scientific">Glycera unicornis</name>
    <dbReference type="NCBI Taxonomy" id="529288"/>
    <lineage>
        <taxon>Eukaryota</taxon>
        <taxon>Metazoa</taxon>
        <taxon>Spiralia</taxon>
        <taxon>Lophotrochozoa</taxon>
        <taxon>Annelida</taxon>
        <taxon>Polychaeta</taxon>
        <taxon>Errantia</taxon>
        <taxon>Phyllodocida</taxon>
        <taxon>Glyceridae</taxon>
        <taxon>Glycera</taxon>
    </lineage>
</organism>
<gene>
    <name evidence="20" type="primary">nad5</name>
</gene>
<feature type="domain" description="NADH-Ubiquinone oxidoreductase (complex I) chain 5 N-terminal" evidence="18">
    <location>
        <begin position="39"/>
        <end position="87"/>
    </location>
</feature>
<keyword evidence="14 16" id="KW-0472">Membrane</keyword>
<evidence type="ECO:0000256" key="1">
    <source>
        <dbReference type="ARBA" id="ARBA00004448"/>
    </source>
</evidence>
<dbReference type="EC" id="7.1.1.2" evidence="2 16"/>
<feature type="transmembrane region" description="Helical" evidence="16">
    <location>
        <begin position="451"/>
        <end position="467"/>
    </location>
</feature>
<feature type="transmembrane region" description="Helical" evidence="16">
    <location>
        <begin position="7"/>
        <end position="26"/>
    </location>
</feature>
<evidence type="ECO:0000256" key="14">
    <source>
        <dbReference type="ARBA" id="ARBA00023136"/>
    </source>
</evidence>
<dbReference type="AlphaFoldDB" id="A0A0U2XNI1"/>
<evidence type="ECO:0000256" key="7">
    <source>
        <dbReference type="ARBA" id="ARBA00022792"/>
    </source>
</evidence>
<dbReference type="InterPro" id="IPR001750">
    <property type="entry name" value="ND/Mrp_TM"/>
</dbReference>
<keyword evidence="8" id="KW-1278">Translocase</keyword>
<dbReference type="Pfam" id="PF00662">
    <property type="entry name" value="Proton_antipo_N"/>
    <property type="match status" value="1"/>
</dbReference>
<dbReference type="Pfam" id="PF06455">
    <property type="entry name" value="NADH5_C"/>
    <property type="match status" value="1"/>
</dbReference>
<feature type="domain" description="NADH dehydrogenase subunit 5 C-terminal" evidence="19">
    <location>
        <begin position="388"/>
        <end position="563"/>
    </location>
</feature>
<evidence type="ECO:0000256" key="2">
    <source>
        <dbReference type="ARBA" id="ARBA00012944"/>
    </source>
</evidence>
<dbReference type="PANTHER" id="PTHR42829:SF2">
    <property type="entry name" value="NADH-UBIQUINONE OXIDOREDUCTASE CHAIN 5"/>
    <property type="match status" value="1"/>
</dbReference>
<feature type="transmembrane region" description="Helical" evidence="16">
    <location>
        <begin position="420"/>
        <end position="439"/>
    </location>
</feature>
<evidence type="ECO:0000256" key="11">
    <source>
        <dbReference type="ARBA" id="ARBA00023027"/>
    </source>
</evidence>
<keyword evidence="11 16" id="KW-0520">NAD</keyword>
<comment type="subcellular location">
    <subcellularLocation>
        <location evidence="1">Mitochondrion inner membrane</location>
        <topology evidence="1">Multi-pass membrane protein</topology>
    </subcellularLocation>
</comment>
<keyword evidence="13 16" id="KW-0496">Mitochondrion</keyword>
<evidence type="ECO:0000259" key="17">
    <source>
        <dbReference type="Pfam" id="PF00361"/>
    </source>
</evidence>
<keyword evidence="10 16" id="KW-1133">Transmembrane helix</keyword>
<evidence type="ECO:0000256" key="5">
    <source>
        <dbReference type="ARBA" id="ARBA00022660"/>
    </source>
</evidence>
<evidence type="ECO:0000256" key="8">
    <source>
        <dbReference type="ARBA" id="ARBA00022967"/>
    </source>
</evidence>
<feature type="transmembrane region" description="Helical" evidence="16">
    <location>
        <begin position="334"/>
        <end position="356"/>
    </location>
</feature>
<feature type="domain" description="NADH:quinone oxidoreductase/Mrp antiporter transmembrane" evidence="17">
    <location>
        <begin position="106"/>
        <end position="383"/>
    </location>
</feature>
<keyword evidence="4 16" id="KW-0813">Transport</keyword>
<feature type="transmembrane region" description="Helical" evidence="16">
    <location>
        <begin position="267"/>
        <end position="285"/>
    </location>
</feature>
<name>A0A0U2XNI1_9ANNE</name>
<dbReference type="GO" id="GO:0008137">
    <property type="term" value="F:NADH dehydrogenase (ubiquinone) activity"/>
    <property type="evidence" value="ECO:0007669"/>
    <property type="project" value="UniProtKB-EC"/>
</dbReference>
<dbReference type="InterPro" id="IPR003945">
    <property type="entry name" value="NU5C-like"/>
</dbReference>
<evidence type="ECO:0000313" key="20">
    <source>
        <dbReference type="EMBL" id="ALS46250.1"/>
    </source>
</evidence>
<dbReference type="GO" id="GO:0003954">
    <property type="term" value="F:NADH dehydrogenase activity"/>
    <property type="evidence" value="ECO:0007669"/>
    <property type="project" value="TreeGrafter"/>
</dbReference>
<dbReference type="Pfam" id="PF00361">
    <property type="entry name" value="Proton_antipo_M"/>
    <property type="match status" value="1"/>
</dbReference>
<feature type="transmembrane region" description="Helical" evidence="16">
    <location>
        <begin position="169"/>
        <end position="188"/>
    </location>
</feature>
<evidence type="ECO:0000256" key="10">
    <source>
        <dbReference type="ARBA" id="ARBA00022989"/>
    </source>
</evidence>
<evidence type="ECO:0000256" key="3">
    <source>
        <dbReference type="ARBA" id="ARBA00021096"/>
    </source>
</evidence>
<evidence type="ECO:0000256" key="6">
    <source>
        <dbReference type="ARBA" id="ARBA00022692"/>
    </source>
</evidence>
<evidence type="ECO:0000256" key="16">
    <source>
        <dbReference type="RuleBase" id="RU003404"/>
    </source>
</evidence>
<feature type="transmembrane region" description="Helical" evidence="16">
    <location>
        <begin position="291"/>
        <end position="313"/>
    </location>
</feature>
<comment type="function">
    <text evidence="16">Core subunit of the mitochondrial membrane respiratory chain NADH dehydrogenase (Complex I) which catalyzes electron transfer from NADH through the respiratory chain, using ubiquinone as an electron acceptor. Essential for the catalytic activity and assembly of complex I.</text>
</comment>
<evidence type="ECO:0000256" key="4">
    <source>
        <dbReference type="ARBA" id="ARBA00022448"/>
    </source>
</evidence>
<evidence type="ECO:0000256" key="9">
    <source>
        <dbReference type="ARBA" id="ARBA00022982"/>
    </source>
</evidence>